<dbReference type="EMBL" id="AP022345">
    <property type="protein sequence ID" value="BBU69624.1"/>
    <property type="molecule type" value="Genomic_DNA"/>
</dbReference>
<accession>A0A7R6TQ21</accession>
<protein>
    <submittedName>
        <fullName evidence="1">Uncharacterized protein</fullName>
    </submittedName>
</protein>
<sequence>MMQVNDFVALQQVFRETGKMPSALVSKYEILPRPVLLSARCGVPLRIQVFRWLRDVLVGFGVIKPGQFGTAWSARLKHVPAAEEAKVVLFWAMGVNDKQDLRLALASQLERFKSNGGGLGVLVTNVPDFAFYSRLGWLVEYLPELSGTHESYAHEKLRYLAWRYRGANVVPCTLK</sequence>
<gene>
    <name evidence="1" type="ORF">ICHIAU1_19070</name>
</gene>
<keyword evidence="2" id="KW-1185">Reference proteome</keyword>
<dbReference type="AlphaFoldDB" id="A0A7R6TQ21"/>
<reference evidence="2" key="1">
    <citation type="submission" date="2020-01" db="EMBL/GenBank/DDBJ databases">
        <title>Phosphoaccumulans saitamaens gen. nov., sp. nov., a polyphosphate accumulating bacterium isolated from surface river water.</title>
        <authorList>
            <person name="Watanabe K."/>
            <person name="Suda W."/>
        </authorList>
    </citation>
    <scope>NUCLEOTIDE SEQUENCE [LARGE SCALE GENOMIC DNA]</scope>
    <source>
        <strain evidence="2">ICHIAU1</strain>
    </source>
</reference>
<proteinExistence type="predicted"/>
<name>A0A7R6TQ21_9RHOO</name>
<evidence type="ECO:0000313" key="1">
    <source>
        <dbReference type="EMBL" id="BBU69624.1"/>
    </source>
</evidence>
<dbReference type="Proteomes" id="UP000463961">
    <property type="component" value="Chromosome"/>
</dbReference>
<organism evidence="1 2">
    <name type="scientific">Fluviibacter phosphoraccumulans</name>
    <dbReference type="NCBI Taxonomy" id="1751046"/>
    <lineage>
        <taxon>Bacteria</taxon>
        <taxon>Pseudomonadati</taxon>
        <taxon>Pseudomonadota</taxon>
        <taxon>Betaproteobacteria</taxon>
        <taxon>Rhodocyclales</taxon>
        <taxon>Fluviibacteraceae</taxon>
        <taxon>Fluviibacter</taxon>
    </lineage>
</organism>
<evidence type="ECO:0000313" key="2">
    <source>
        <dbReference type="Proteomes" id="UP000463961"/>
    </source>
</evidence>